<evidence type="ECO:0000256" key="1">
    <source>
        <dbReference type="ARBA" id="ARBA00004651"/>
    </source>
</evidence>
<keyword evidence="5 7" id="KW-1133">Transmembrane helix</keyword>
<dbReference type="GO" id="GO:0050380">
    <property type="term" value="F:undecaprenyl-diphosphatase activity"/>
    <property type="evidence" value="ECO:0007669"/>
    <property type="project" value="UniProtKB-EC"/>
</dbReference>
<evidence type="ECO:0000256" key="5">
    <source>
        <dbReference type="ARBA" id="ARBA00022989"/>
    </source>
</evidence>
<name>A0A7W5CL28_9MICO</name>
<evidence type="ECO:0000256" key="4">
    <source>
        <dbReference type="ARBA" id="ARBA00022801"/>
    </source>
</evidence>
<proteinExistence type="predicted"/>
<feature type="transmembrane region" description="Helical" evidence="7">
    <location>
        <begin position="77"/>
        <end position="97"/>
    </location>
</feature>
<dbReference type="EMBL" id="JACHXY010000003">
    <property type="protein sequence ID" value="MBB3159150.1"/>
    <property type="molecule type" value="Genomic_DNA"/>
</dbReference>
<keyword evidence="4 9" id="KW-0378">Hydrolase</keyword>
<keyword evidence="6 7" id="KW-0472">Membrane</keyword>
<sequence length="237" mass="25497">MDDRSIGDSAREVVLDTRPQRFRAVVGVVLIALACGLGAWVFFRGPSPFAIDVWWNQLFAAAPSQPVYVFALVMDGVGGHLTAVLIVPLLGALALFLSRRRWSAVYFLAASVGSALLVQVVKQTFGRARPEDILILSDYGSFPSGHTANAATIAVVAAVLFPHVWVRIVGVAWVVLMAFSRTYLHAHWLSDTIGGALVGAGAALVFAAAFSRLRARDEDRLTIRRARRTDAEAAASP</sequence>
<gene>
    <name evidence="9" type="ORF">FHS07_002868</name>
</gene>
<evidence type="ECO:0000259" key="8">
    <source>
        <dbReference type="SMART" id="SM00014"/>
    </source>
</evidence>
<evidence type="ECO:0000256" key="3">
    <source>
        <dbReference type="ARBA" id="ARBA00022692"/>
    </source>
</evidence>
<dbReference type="PANTHER" id="PTHR14969:SF62">
    <property type="entry name" value="DECAPRENYLPHOSPHORYL-5-PHOSPHORIBOSE PHOSPHATASE RV3807C-RELATED"/>
    <property type="match status" value="1"/>
</dbReference>
<dbReference type="Proteomes" id="UP000543579">
    <property type="component" value="Unassembled WGS sequence"/>
</dbReference>
<evidence type="ECO:0000256" key="6">
    <source>
        <dbReference type="ARBA" id="ARBA00023136"/>
    </source>
</evidence>
<dbReference type="SMART" id="SM00014">
    <property type="entry name" value="acidPPc"/>
    <property type="match status" value="1"/>
</dbReference>
<dbReference type="InterPro" id="IPR000326">
    <property type="entry name" value="PAP2/HPO"/>
</dbReference>
<evidence type="ECO:0000256" key="7">
    <source>
        <dbReference type="SAM" id="Phobius"/>
    </source>
</evidence>
<keyword evidence="3 7" id="KW-0812">Transmembrane</keyword>
<accession>A0A7W5CL28</accession>
<dbReference type="EC" id="3.6.1.27" evidence="9"/>
<organism evidence="9 10">
    <name type="scientific">Microbacterium proteolyticum</name>
    <dbReference type="NCBI Taxonomy" id="1572644"/>
    <lineage>
        <taxon>Bacteria</taxon>
        <taxon>Bacillati</taxon>
        <taxon>Actinomycetota</taxon>
        <taxon>Actinomycetes</taxon>
        <taxon>Micrococcales</taxon>
        <taxon>Microbacteriaceae</taxon>
        <taxon>Microbacterium</taxon>
    </lineage>
</organism>
<dbReference type="InterPro" id="IPR036938">
    <property type="entry name" value="PAP2/HPO_sf"/>
</dbReference>
<dbReference type="SUPFAM" id="SSF48317">
    <property type="entry name" value="Acid phosphatase/Vanadium-dependent haloperoxidase"/>
    <property type="match status" value="1"/>
</dbReference>
<feature type="domain" description="Phosphatidic acid phosphatase type 2/haloperoxidase" evidence="8">
    <location>
        <begin position="104"/>
        <end position="207"/>
    </location>
</feature>
<dbReference type="Pfam" id="PF01569">
    <property type="entry name" value="PAP2"/>
    <property type="match status" value="1"/>
</dbReference>
<comment type="caution">
    <text evidence="9">The sequence shown here is derived from an EMBL/GenBank/DDBJ whole genome shotgun (WGS) entry which is preliminary data.</text>
</comment>
<protein>
    <submittedName>
        <fullName evidence="9">Undecaprenyl-diphosphatase</fullName>
        <ecNumber evidence="9">3.6.1.27</ecNumber>
    </submittedName>
</protein>
<evidence type="ECO:0000256" key="2">
    <source>
        <dbReference type="ARBA" id="ARBA00022475"/>
    </source>
</evidence>
<comment type="subcellular location">
    <subcellularLocation>
        <location evidence="1">Cell membrane</location>
        <topology evidence="1">Multi-pass membrane protein</topology>
    </subcellularLocation>
</comment>
<dbReference type="GO" id="GO:0005886">
    <property type="term" value="C:plasma membrane"/>
    <property type="evidence" value="ECO:0007669"/>
    <property type="project" value="UniProtKB-SubCell"/>
</dbReference>
<dbReference type="RefSeq" id="WP_183420539.1">
    <property type="nucleotide sequence ID" value="NZ_JACHXY010000003.1"/>
</dbReference>
<reference evidence="9 10" key="1">
    <citation type="submission" date="2020-08" db="EMBL/GenBank/DDBJ databases">
        <title>Genomic Encyclopedia of Type Strains, Phase III (KMG-III): the genomes of soil and plant-associated and newly described type strains.</title>
        <authorList>
            <person name="Whitman W."/>
        </authorList>
    </citation>
    <scope>NUCLEOTIDE SEQUENCE [LARGE SCALE GENOMIC DNA]</scope>
    <source>
        <strain evidence="9 10">CECT 8356</strain>
    </source>
</reference>
<dbReference type="AlphaFoldDB" id="A0A7W5CL28"/>
<dbReference type="PROSITE" id="PS51257">
    <property type="entry name" value="PROKAR_LIPOPROTEIN"/>
    <property type="match status" value="1"/>
</dbReference>
<evidence type="ECO:0000313" key="9">
    <source>
        <dbReference type="EMBL" id="MBB3159150.1"/>
    </source>
</evidence>
<feature type="transmembrane region" description="Helical" evidence="7">
    <location>
        <begin position="192"/>
        <end position="210"/>
    </location>
</feature>
<dbReference type="PANTHER" id="PTHR14969">
    <property type="entry name" value="SPHINGOSINE-1-PHOSPHATE PHOSPHOHYDROLASE"/>
    <property type="match status" value="1"/>
</dbReference>
<feature type="transmembrane region" description="Helical" evidence="7">
    <location>
        <begin position="21"/>
        <end position="43"/>
    </location>
</feature>
<keyword evidence="2" id="KW-1003">Cell membrane</keyword>
<evidence type="ECO:0000313" key="10">
    <source>
        <dbReference type="Proteomes" id="UP000543579"/>
    </source>
</evidence>
<dbReference type="Gene3D" id="1.20.144.10">
    <property type="entry name" value="Phosphatidic acid phosphatase type 2/haloperoxidase"/>
    <property type="match status" value="2"/>
</dbReference>